<name>A0A6G1J8Q1_9PLEO</name>
<dbReference type="PANTHER" id="PTHR47990">
    <property type="entry name" value="2-OXOGLUTARATE (2OG) AND FE(II)-DEPENDENT OXYGENASE SUPERFAMILY PROTEIN-RELATED"/>
    <property type="match status" value="1"/>
</dbReference>
<dbReference type="GO" id="GO:0046872">
    <property type="term" value="F:metal ion binding"/>
    <property type="evidence" value="ECO:0007669"/>
    <property type="project" value="UniProtKB-KW"/>
</dbReference>
<feature type="region of interest" description="Disordered" evidence="3">
    <location>
        <begin position="75"/>
        <end position="109"/>
    </location>
</feature>
<evidence type="ECO:0000313" key="5">
    <source>
        <dbReference type="EMBL" id="KAF2686896.1"/>
    </source>
</evidence>
<evidence type="ECO:0000256" key="2">
    <source>
        <dbReference type="RuleBase" id="RU003682"/>
    </source>
</evidence>
<dbReference type="InterPro" id="IPR027443">
    <property type="entry name" value="IPNS-like_sf"/>
</dbReference>
<dbReference type="Proteomes" id="UP000799291">
    <property type="component" value="Unassembled WGS sequence"/>
</dbReference>
<evidence type="ECO:0000256" key="3">
    <source>
        <dbReference type="SAM" id="MobiDB-lite"/>
    </source>
</evidence>
<sequence>MSPSKLPQTADIPVVDISPFIGGGQLDTRQRVAQQLAELGRVNGCLGISGHGLSPALLEEAFRVTKQLFDLPYEKKMKAPHPNGPVPHRGYSGTGRENPAKKTALEATEDAQKDEYSKIVDFKESYEIGSDENAVHYNIWLPDDVLPGFRRATTKLFWELYKTAQALLDALIMSIDLTEQEAERVRALHTGHENQVRLLHYPPVPNAAPGSSRLGAHTDWSLFTLLFQDANGGLEFLDRGTDTFIPATPKDGVLYMNIGDMFQRISNGFYPSTLHRVVASQGTTAARYSIPYFVVPEPDGIVQPQPSRVAIDGKQLYEPVTFGGYSTKMLETILVHGA</sequence>
<evidence type="ECO:0000256" key="1">
    <source>
        <dbReference type="ARBA" id="ARBA00008056"/>
    </source>
</evidence>
<organism evidence="5 6">
    <name type="scientific">Lentithecium fluviatile CBS 122367</name>
    <dbReference type="NCBI Taxonomy" id="1168545"/>
    <lineage>
        <taxon>Eukaryota</taxon>
        <taxon>Fungi</taxon>
        <taxon>Dikarya</taxon>
        <taxon>Ascomycota</taxon>
        <taxon>Pezizomycotina</taxon>
        <taxon>Dothideomycetes</taxon>
        <taxon>Pleosporomycetidae</taxon>
        <taxon>Pleosporales</taxon>
        <taxon>Massarineae</taxon>
        <taxon>Lentitheciaceae</taxon>
        <taxon>Lentithecium</taxon>
    </lineage>
</organism>
<evidence type="ECO:0000259" key="4">
    <source>
        <dbReference type="PROSITE" id="PS51471"/>
    </source>
</evidence>
<dbReference type="InterPro" id="IPR044861">
    <property type="entry name" value="IPNS-like_FE2OG_OXY"/>
</dbReference>
<keyword evidence="2" id="KW-0560">Oxidoreductase</keyword>
<dbReference type="EMBL" id="MU005576">
    <property type="protein sequence ID" value="KAF2686896.1"/>
    <property type="molecule type" value="Genomic_DNA"/>
</dbReference>
<keyword evidence="5" id="KW-0223">Dioxygenase</keyword>
<protein>
    <submittedName>
        <fullName evidence="5">Putative leucoanthocyanidin dioxygenase</fullName>
    </submittedName>
</protein>
<dbReference type="Gene3D" id="2.60.120.330">
    <property type="entry name" value="B-lactam Antibiotic, Isopenicillin N Synthase, Chain"/>
    <property type="match status" value="1"/>
</dbReference>
<feature type="domain" description="Fe2OG dioxygenase" evidence="4">
    <location>
        <begin position="192"/>
        <end position="296"/>
    </location>
</feature>
<keyword evidence="2" id="KW-0479">Metal-binding</keyword>
<proteinExistence type="inferred from homology"/>
<gene>
    <name evidence="5" type="ORF">K458DRAFT_486017</name>
</gene>
<dbReference type="GO" id="GO:0051213">
    <property type="term" value="F:dioxygenase activity"/>
    <property type="evidence" value="ECO:0007669"/>
    <property type="project" value="UniProtKB-KW"/>
</dbReference>
<reference evidence="5" key="1">
    <citation type="journal article" date="2020" name="Stud. Mycol.">
        <title>101 Dothideomycetes genomes: a test case for predicting lifestyles and emergence of pathogens.</title>
        <authorList>
            <person name="Haridas S."/>
            <person name="Albert R."/>
            <person name="Binder M."/>
            <person name="Bloem J."/>
            <person name="Labutti K."/>
            <person name="Salamov A."/>
            <person name="Andreopoulos B."/>
            <person name="Baker S."/>
            <person name="Barry K."/>
            <person name="Bills G."/>
            <person name="Bluhm B."/>
            <person name="Cannon C."/>
            <person name="Castanera R."/>
            <person name="Culley D."/>
            <person name="Daum C."/>
            <person name="Ezra D."/>
            <person name="Gonzalez J."/>
            <person name="Henrissat B."/>
            <person name="Kuo A."/>
            <person name="Liang C."/>
            <person name="Lipzen A."/>
            <person name="Lutzoni F."/>
            <person name="Magnuson J."/>
            <person name="Mondo S."/>
            <person name="Nolan M."/>
            <person name="Ohm R."/>
            <person name="Pangilinan J."/>
            <person name="Park H.-J."/>
            <person name="Ramirez L."/>
            <person name="Alfaro M."/>
            <person name="Sun H."/>
            <person name="Tritt A."/>
            <person name="Yoshinaga Y."/>
            <person name="Zwiers L.-H."/>
            <person name="Turgeon B."/>
            <person name="Goodwin S."/>
            <person name="Spatafora J."/>
            <person name="Crous P."/>
            <person name="Grigoriev I."/>
        </authorList>
    </citation>
    <scope>NUCLEOTIDE SEQUENCE</scope>
    <source>
        <strain evidence="5">CBS 122367</strain>
    </source>
</reference>
<feature type="compositionally biased region" description="Basic and acidic residues" evidence="3">
    <location>
        <begin position="98"/>
        <end position="109"/>
    </location>
</feature>
<dbReference type="AlphaFoldDB" id="A0A6G1J8Q1"/>
<dbReference type="SUPFAM" id="SSF51197">
    <property type="entry name" value="Clavaminate synthase-like"/>
    <property type="match status" value="1"/>
</dbReference>
<keyword evidence="6" id="KW-1185">Reference proteome</keyword>
<dbReference type="OrthoDB" id="288590at2759"/>
<dbReference type="InterPro" id="IPR026992">
    <property type="entry name" value="DIOX_N"/>
</dbReference>
<evidence type="ECO:0000313" key="6">
    <source>
        <dbReference type="Proteomes" id="UP000799291"/>
    </source>
</evidence>
<dbReference type="Pfam" id="PF03171">
    <property type="entry name" value="2OG-FeII_Oxy"/>
    <property type="match status" value="1"/>
</dbReference>
<dbReference type="PROSITE" id="PS51471">
    <property type="entry name" value="FE2OG_OXY"/>
    <property type="match status" value="1"/>
</dbReference>
<dbReference type="InterPro" id="IPR005123">
    <property type="entry name" value="Oxoglu/Fe-dep_dioxygenase_dom"/>
</dbReference>
<dbReference type="Pfam" id="PF14226">
    <property type="entry name" value="DIOX_N"/>
    <property type="match status" value="1"/>
</dbReference>
<keyword evidence="2" id="KW-0408">Iron</keyword>
<dbReference type="GO" id="GO:0044283">
    <property type="term" value="P:small molecule biosynthetic process"/>
    <property type="evidence" value="ECO:0007669"/>
    <property type="project" value="UniProtKB-ARBA"/>
</dbReference>
<dbReference type="InterPro" id="IPR050231">
    <property type="entry name" value="Iron_ascorbate_oxido_reductase"/>
</dbReference>
<accession>A0A6G1J8Q1</accession>
<comment type="similarity">
    <text evidence="1 2">Belongs to the iron/ascorbate-dependent oxidoreductase family.</text>
</comment>